<protein>
    <submittedName>
        <fullName evidence="2">Uncharacterized protein</fullName>
    </submittedName>
</protein>
<evidence type="ECO:0000256" key="1">
    <source>
        <dbReference type="SAM" id="Phobius"/>
    </source>
</evidence>
<organism evidence="2 3">
    <name type="scientific">Huiozyma naganishii (strain ATCC MYA-139 / BCRC 22969 / CBS 8797 / KCTC 17520 / NBRC 10181 / NCYC 3082 / Yp74L-3)</name>
    <name type="common">Yeast</name>
    <name type="synonym">Kazachstania naganishii</name>
    <dbReference type="NCBI Taxonomy" id="1071383"/>
    <lineage>
        <taxon>Eukaryota</taxon>
        <taxon>Fungi</taxon>
        <taxon>Dikarya</taxon>
        <taxon>Ascomycota</taxon>
        <taxon>Saccharomycotina</taxon>
        <taxon>Saccharomycetes</taxon>
        <taxon>Saccharomycetales</taxon>
        <taxon>Saccharomycetaceae</taxon>
        <taxon>Huiozyma</taxon>
    </lineage>
</organism>
<dbReference type="KEGG" id="kng:KNAG_0F03330"/>
<keyword evidence="1" id="KW-1133">Transmembrane helix</keyword>
<keyword evidence="3" id="KW-1185">Reference proteome</keyword>
<dbReference type="GeneID" id="34526710"/>
<dbReference type="HOGENOM" id="CLU_1619290_0_0_1"/>
<accession>J7R822</accession>
<keyword evidence="1" id="KW-0472">Membrane</keyword>
<gene>
    <name evidence="2" type="primary">KNAG0F03330</name>
    <name evidence="2" type="ordered locus">KNAG_0F03330</name>
</gene>
<dbReference type="EMBL" id="HE978319">
    <property type="protein sequence ID" value="CCK70995.1"/>
    <property type="molecule type" value="Genomic_DNA"/>
</dbReference>
<reference evidence="2 3" key="1">
    <citation type="journal article" date="2011" name="Proc. Natl. Acad. Sci. U.S.A.">
        <title>Evolutionary erosion of yeast sex chromosomes by mating-type switching accidents.</title>
        <authorList>
            <person name="Gordon J.L."/>
            <person name="Armisen D."/>
            <person name="Proux-Wera E."/>
            <person name="Oheigeartaigh S.S."/>
            <person name="Byrne K.P."/>
            <person name="Wolfe K.H."/>
        </authorList>
    </citation>
    <scope>NUCLEOTIDE SEQUENCE [LARGE SCALE GENOMIC DNA]</scope>
    <source>
        <strain evidence="3">ATCC MYA-139 / BCRC 22969 / CBS 8797 / CCRC 22969 / KCTC 17520 / NBRC 10181 / NCYC 3082</strain>
    </source>
</reference>
<name>J7R822_HUIN7</name>
<dbReference type="RefSeq" id="XP_022465241.1">
    <property type="nucleotide sequence ID" value="XM_022608779.1"/>
</dbReference>
<dbReference type="Proteomes" id="UP000006310">
    <property type="component" value="Chromosome 6"/>
</dbReference>
<dbReference type="AlphaFoldDB" id="J7R822"/>
<sequence length="164" mass="18299">MAHQTGAPLYIYIIRIRYTFRASLVGVDLLLLAHVLLTAYRITCGSSTRQQPMFTRSQKLTHLGSPHVACMRGRVCTTRSREHGFLGIDGSLAYVATGLCVPHRCPNMEYFHACGQNSETQYACFGAQTVHLHLPICLHRLVIAPVCVMTFLKEHEGFGLPSLR</sequence>
<proteinExistence type="predicted"/>
<reference evidence="3" key="2">
    <citation type="submission" date="2012-08" db="EMBL/GenBank/DDBJ databases">
        <title>Genome sequence of Kazachstania naganishii.</title>
        <authorList>
            <person name="Gordon J.L."/>
            <person name="Armisen D."/>
            <person name="Proux-Wera E."/>
            <person name="OhEigeartaigh S.S."/>
            <person name="Byrne K.P."/>
            <person name="Wolfe K.H."/>
        </authorList>
    </citation>
    <scope>NUCLEOTIDE SEQUENCE [LARGE SCALE GENOMIC DNA]</scope>
    <source>
        <strain evidence="3">ATCC MYA-139 / BCRC 22969 / CBS 8797 / CCRC 22969 / KCTC 17520 / NBRC 10181 / NCYC 3082</strain>
    </source>
</reference>
<evidence type="ECO:0000313" key="2">
    <source>
        <dbReference type="EMBL" id="CCK70995.1"/>
    </source>
</evidence>
<feature type="transmembrane region" description="Helical" evidence="1">
    <location>
        <begin position="20"/>
        <end position="40"/>
    </location>
</feature>
<evidence type="ECO:0000313" key="3">
    <source>
        <dbReference type="Proteomes" id="UP000006310"/>
    </source>
</evidence>
<keyword evidence="1" id="KW-0812">Transmembrane</keyword>